<accession>A0ABP6F9E3</accession>
<name>A0ABP6F9E3_9ACTN</name>
<gene>
    <name evidence="2" type="ORF">GCM10009864_66430</name>
</gene>
<feature type="compositionally biased region" description="Pro residues" evidence="1">
    <location>
        <begin position="49"/>
        <end position="58"/>
    </location>
</feature>
<keyword evidence="3" id="KW-1185">Reference proteome</keyword>
<evidence type="ECO:0000313" key="3">
    <source>
        <dbReference type="Proteomes" id="UP001500994"/>
    </source>
</evidence>
<dbReference type="EMBL" id="BAAARK010000033">
    <property type="protein sequence ID" value="GAA2684101.1"/>
    <property type="molecule type" value="Genomic_DNA"/>
</dbReference>
<proteinExistence type="predicted"/>
<evidence type="ECO:0000256" key="1">
    <source>
        <dbReference type="SAM" id="MobiDB-lite"/>
    </source>
</evidence>
<evidence type="ECO:0000313" key="2">
    <source>
        <dbReference type="EMBL" id="GAA2684101.1"/>
    </source>
</evidence>
<dbReference type="Proteomes" id="UP001500994">
    <property type="component" value="Unassembled WGS sequence"/>
</dbReference>
<organism evidence="2 3">
    <name type="scientific">Streptomyces lunalinharesii</name>
    <dbReference type="NCBI Taxonomy" id="333384"/>
    <lineage>
        <taxon>Bacteria</taxon>
        <taxon>Bacillati</taxon>
        <taxon>Actinomycetota</taxon>
        <taxon>Actinomycetes</taxon>
        <taxon>Kitasatosporales</taxon>
        <taxon>Streptomycetaceae</taxon>
        <taxon>Streptomyces</taxon>
    </lineage>
</organism>
<feature type="region of interest" description="Disordered" evidence="1">
    <location>
        <begin position="22"/>
        <end position="74"/>
    </location>
</feature>
<sequence>MTIRASERSWPGVWVVSFTHTTVNSEPPSGRPHRSGSATVRLKYYAARPAPPAHPPRTSPSRVRKAPVPGVSAA</sequence>
<protein>
    <submittedName>
        <fullName evidence="2">Uncharacterized protein</fullName>
    </submittedName>
</protein>
<comment type="caution">
    <text evidence="2">The sequence shown here is derived from an EMBL/GenBank/DDBJ whole genome shotgun (WGS) entry which is preliminary data.</text>
</comment>
<reference evidence="3" key="1">
    <citation type="journal article" date="2019" name="Int. J. Syst. Evol. Microbiol.">
        <title>The Global Catalogue of Microorganisms (GCM) 10K type strain sequencing project: providing services to taxonomists for standard genome sequencing and annotation.</title>
        <authorList>
            <consortium name="The Broad Institute Genomics Platform"/>
            <consortium name="The Broad Institute Genome Sequencing Center for Infectious Disease"/>
            <person name="Wu L."/>
            <person name="Ma J."/>
        </authorList>
    </citation>
    <scope>NUCLEOTIDE SEQUENCE [LARGE SCALE GENOMIC DNA]</scope>
    <source>
        <strain evidence="3">JCM 16374</strain>
    </source>
</reference>